<dbReference type="GO" id="GO:0003690">
    <property type="term" value="F:double-stranded DNA binding"/>
    <property type="evidence" value="ECO:0007669"/>
    <property type="project" value="UniProtKB-UniRule"/>
</dbReference>
<keyword evidence="2" id="KW-0227">DNA damage</keyword>
<name>A0A6L6HSK6_9RHOB</name>
<evidence type="ECO:0000313" key="6">
    <source>
        <dbReference type="Proteomes" id="UP000481417"/>
    </source>
</evidence>
<dbReference type="AlphaFoldDB" id="A0A6L6HSK6"/>
<dbReference type="PANTHER" id="PTHR41251">
    <property type="entry name" value="NON-HOMOLOGOUS END JOINING PROTEIN KU"/>
    <property type="match status" value="1"/>
</dbReference>
<dbReference type="SMART" id="SM00559">
    <property type="entry name" value="Ku78"/>
    <property type="match status" value="1"/>
</dbReference>
<evidence type="ECO:0000256" key="1">
    <source>
        <dbReference type="ARBA" id="ARBA00023125"/>
    </source>
</evidence>
<dbReference type="NCBIfam" id="TIGR02772">
    <property type="entry name" value="Ku_bact"/>
    <property type="match status" value="1"/>
</dbReference>
<dbReference type="InterPro" id="IPR009187">
    <property type="entry name" value="Prok_Ku"/>
</dbReference>
<dbReference type="PANTHER" id="PTHR41251:SF1">
    <property type="entry name" value="NON-HOMOLOGOUS END JOINING PROTEIN KU"/>
    <property type="match status" value="1"/>
</dbReference>
<dbReference type="Gene3D" id="2.40.290.10">
    <property type="match status" value="1"/>
</dbReference>
<evidence type="ECO:0000256" key="3">
    <source>
        <dbReference type="SAM" id="MobiDB-lite"/>
    </source>
</evidence>
<keyword evidence="1 2" id="KW-0238">DNA-binding</keyword>
<evidence type="ECO:0000259" key="4">
    <source>
        <dbReference type="SMART" id="SM00559"/>
    </source>
</evidence>
<dbReference type="RefSeq" id="WP_154765362.1">
    <property type="nucleotide sequence ID" value="NZ_WMBT01000008.1"/>
</dbReference>
<dbReference type="GO" id="GO:0006303">
    <property type="term" value="P:double-strand break repair via nonhomologous end joining"/>
    <property type="evidence" value="ECO:0007669"/>
    <property type="project" value="UniProtKB-UniRule"/>
</dbReference>
<sequence length="287" mass="31498">MAPRASWKGFLKVGEVSCAVGLYTAASTSERIAFHTLNRKTGNRLQRVFVDSETGKPVDRDDQVKGYEVGSGDYVMLDAGEVASAVPDSDKTLSITAFIGCDDIDDLYFDKPYYIAPVDEGAEEAFALIRDGMRAKKVAALAQTVLFRRVRTVLIRAHEGGLIGTTLNFDYEVRNPAEVFADLPDIRVEGEMLDLAEHIIKTKRGSFDPRDFDDRYEAALADLVRAKIEGRTIQPRKEPEPEVPVDLMAALRESAAMAKPARRTTKPRGGGAKPKAPSHPSTRKKAG</sequence>
<organism evidence="5 6">
    <name type="scientific">Paracoccus lichenicola</name>
    <dbReference type="NCBI Taxonomy" id="2665644"/>
    <lineage>
        <taxon>Bacteria</taxon>
        <taxon>Pseudomonadati</taxon>
        <taxon>Pseudomonadota</taxon>
        <taxon>Alphaproteobacteria</taxon>
        <taxon>Rhodobacterales</taxon>
        <taxon>Paracoccaceae</taxon>
        <taxon>Paracoccus</taxon>
    </lineage>
</organism>
<comment type="subunit">
    <text evidence="2">Homodimer. Interacts with LigD.</text>
</comment>
<evidence type="ECO:0000313" key="5">
    <source>
        <dbReference type="EMBL" id="MTE01290.1"/>
    </source>
</evidence>
<protein>
    <recommendedName>
        <fullName evidence="2">Non-homologous end joining protein Ku</fullName>
    </recommendedName>
</protein>
<dbReference type="EMBL" id="WMBT01000008">
    <property type="protein sequence ID" value="MTE01290.1"/>
    <property type="molecule type" value="Genomic_DNA"/>
</dbReference>
<dbReference type="PIRSF" id="PIRSF006493">
    <property type="entry name" value="Prok_Ku"/>
    <property type="match status" value="1"/>
</dbReference>
<comment type="caution">
    <text evidence="5">The sequence shown here is derived from an EMBL/GenBank/DDBJ whole genome shotgun (WGS) entry which is preliminary data.</text>
</comment>
<dbReference type="InterPro" id="IPR016194">
    <property type="entry name" value="SPOC-like_C_dom_sf"/>
</dbReference>
<feature type="region of interest" description="Disordered" evidence="3">
    <location>
        <begin position="232"/>
        <end position="287"/>
    </location>
</feature>
<dbReference type="SUPFAM" id="SSF100939">
    <property type="entry name" value="SPOC domain-like"/>
    <property type="match status" value="1"/>
</dbReference>
<dbReference type="Pfam" id="PF02735">
    <property type="entry name" value="Ku"/>
    <property type="match status" value="1"/>
</dbReference>
<reference evidence="5 6" key="1">
    <citation type="submission" date="2019-11" db="EMBL/GenBank/DDBJ databases">
        <authorList>
            <person name="Lang L."/>
        </authorList>
    </citation>
    <scope>NUCLEOTIDE SEQUENCE [LARGE SCALE GENOMIC DNA]</scope>
    <source>
        <strain evidence="5 6">YIM 132242</strain>
    </source>
</reference>
<dbReference type="InterPro" id="IPR006164">
    <property type="entry name" value="DNA_bd_Ku70/Ku80"/>
</dbReference>
<dbReference type="Proteomes" id="UP000481417">
    <property type="component" value="Unassembled WGS sequence"/>
</dbReference>
<keyword evidence="2" id="KW-0233">DNA recombination</keyword>
<feature type="domain" description="Ku" evidence="4">
    <location>
        <begin position="55"/>
        <end position="185"/>
    </location>
</feature>
<dbReference type="CDD" id="cd00789">
    <property type="entry name" value="KU_like"/>
    <property type="match status" value="1"/>
</dbReference>
<dbReference type="HAMAP" id="MF_01875">
    <property type="entry name" value="Prokaryotic_Ku"/>
    <property type="match status" value="1"/>
</dbReference>
<keyword evidence="2" id="KW-0234">DNA repair</keyword>
<keyword evidence="6" id="KW-1185">Reference proteome</keyword>
<gene>
    <name evidence="2" type="primary">ku</name>
    <name evidence="5" type="ORF">GIY56_13450</name>
</gene>
<comment type="similarity">
    <text evidence="2">Belongs to the prokaryotic Ku family.</text>
</comment>
<proteinExistence type="inferred from homology"/>
<dbReference type="GO" id="GO:0006310">
    <property type="term" value="P:DNA recombination"/>
    <property type="evidence" value="ECO:0007669"/>
    <property type="project" value="UniProtKB-KW"/>
</dbReference>
<evidence type="ECO:0000256" key="2">
    <source>
        <dbReference type="HAMAP-Rule" id="MF_01875"/>
    </source>
</evidence>
<comment type="function">
    <text evidence="2">With LigD forms a non-homologous end joining (NHEJ) DNA repair enzyme, which repairs dsDNA breaks with reduced fidelity. Binds linear dsDNA with 5'- and 3'- overhangs but not closed circular dsDNA nor ssDNA. Recruits and stimulates the ligase activity of LigD.</text>
</comment>
<accession>A0A6L6HSK6</accession>